<evidence type="ECO:0000256" key="2">
    <source>
        <dbReference type="ARBA" id="ARBA00004370"/>
    </source>
</evidence>
<evidence type="ECO:0000256" key="3">
    <source>
        <dbReference type="ARBA" id="ARBA00012438"/>
    </source>
</evidence>
<dbReference type="SUPFAM" id="SSF47384">
    <property type="entry name" value="Homodimeric domain of signal transducing histidine kinase"/>
    <property type="match status" value="1"/>
</dbReference>
<organism evidence="15 16">
    <name type="scientific">Halioxenophilus aromaticivorans</name>
    <dbReference type="NCBI Taxonomy" id="1306992"/>
    <lineage>
        <taxon>Bacteria</taxon>
        <taxon>Pseudomonadati</taxon>
        <taxon>Pseudomonadota</taxon>
        <taxon>Gammaproteobacteria</taxon>
        <taxon>Alteromonadales</taxon>
        <taxon>Alteromonadaceae</taxon>
        <taxon>Halioxenophilus</taxon>
    </lineage>
</organism>
<protein>
    <recommendedName>
        <fullName evidence="3">histidine kinase</fullName>
        <ecNumber evidence="3">2.7.13.3</ecNumber>
    </recommendedName>
</protein>
<dbReference type="PANTHER" id="PTHR43047">
    <property type="entry name" value="TWO-COMPONENT HISTIDINE PROTEIN KINASE"/>
    <property type="match status" value="1"/>
</dbReference>
<dbReference type="InterPro" id="IPR011006">
    <property type="entry name" value="CheY-like_superfamily"/>
</dbReference>
<dbReference type="InterPro" id="IPR003594">
    <property type="entry name" value="HATPase_dom"/>
</dbReference>
<feature type="domain" description="PAC" evidence="14">
    <location>
        <begin position="131"/>
        <end position="183"/>
    </location>
</feature>
<dbReference type="EC" id="2.7.13.3" evidence="3"/>
<dbReference type="SMART" id="SM00086">
    <property type="entry name" value="PAC"/>
    <property type="match status" value="2"/>
</dbReference>
<dbReference type="InterPro" id="IPR000014">
    <property type="entry name" value="PAS"/>
</dbReference>
<proteinExistence type="predicted"/>
<keyword evidence="9" id="KW-0902">Two-component regulatory system</keyword>
<dbReference type="Pfam" id="PF08447">
    <property type="entry name" value="PAS_3"/>
    <property type="match status" value="2"/>
</dbReference>
<dbReference type="PRINTS" id="PR00344">
    <property type="entry name" value="BCTRLSENSOR"/>
</dbReference>
<dbReference type="Pfam" id="PF00072">
    <property type="entry name" value="Response_reg"/>
    <property type="match status" value="1"/>
</dbReference>
<dbReference type="InterPro" id="IPR004358">
    <property type="entry name" value="Sig_transdc_His_kin-like_C"/>
</dbReference>
<keyword evidence="8" id="KW-0067">ATP-binding</keyword>
<dbReference type="SMART" id="SM00388">
    <property type="entry name" value="HisKA"/>
    <property type="match status" value="1"/>
</dbReference>
<dbReference type="InterPro" id="IPR036097">
    <property type="entry name" value="HisK_dim/P_sf"/>
</dbReference>
<dbReference type="GO" id="GO:0000155">
    <property type="term" value="F:phosphorelay sensor kinase activity"/>
    <property type="evidence" value="ECO:0007669"/>
    <property type="project" value="InterPro"/>
</dbReference>
<feature type="domain" description="PAC" evidence="14">
    <location>
        <begin position="262"/>
        <end position="314"/>
    </location>
</feature>
<dbReference type="GO" id="GO:0005524">
    <property type="term" value="F:ATP binding"/>
    <property type="evidence" value="ECO:0007669"/>
    <property type="project" value="UniProtKB-KW"/>
</dbReference>
<name>A0AAV3U7R7_9ALTE</name>
<dbReference type="InterPro" id="IPR001789">
    <property type="entry name" value="Sig_transdc_resp-reg_receiver"/>
</dbReference>
<accession>A0AAV3U7R7</accession>
<dbReference type="InterPro" id="IPR035965">
    <property type="entry name" value="PAS-like_dom_sf"/>
</dbReference>
<dbReference type="Gene3D" id="3.30.450.20">
    <property type="entry name" value="PAS domain"/>
    <property type="match status" value="2"/>
</dbReference>
<dbReference type="GO" id="GO:0009927">
    <property type="term" value="F:histidine phosphotransfer kinase activity"/>
    <property type="evidence" value="ECO:0007669"/>
    <property type="project" value="TreeGrafter"/>
</dbReference>
<dbReference type="InterPro" id="IPR005467">
    <property type="entry name" value="His_kinase_dom"/>
</dbReference>
<dbReference type="PROSITE" id="PS50113">
    <property type="entry name" value="PAC"/>
    <property type="match status" value="2"/>
</dbReference>
<keyword evidence="7" id="KW-0418">Kinase</keyword>
<evidence type="ECO:0000256" key="5">
    <source>
        <dbReference type="ARBA" id="ARBA00022679"/>
    </source>
</evidence>
<dbReference type="PROSITE" id="PS50109">
    <property type="entry name" value="HIS_KIN"/>
    <property type="match status" value="1"/>
</dbReference>
<dbReference type="RefSeq" id="WP_345426478.1">
    <property type="nucleotide sequence ID" value="NZ_AP031496.1"/>
</dbReference>
<evidence type="ECO:0000256" key="1">
    <source>
        <dbReference type="ARBA" id="ARBA00000085"/>
    </source>
</evidence>
<dbReference type="SMART" id="SM00387">
    <property type="entry name" value="HATPase_c"/>
    <property type="match status" value="1"/>
</dbReference>
<comment type="catalytic activity">
    <reaction evidence="1">
        <text>ATP + protein L-histidine = ADP + protein N-phospho-L-histidine.</text>
        <dbReference type="EC" id="2.7.13.3"/>
    </reaction>
</comment>
<reference evidence="16" key="1">
    <citation type="journal article" date="2019" name="Int. J. Syst. Evol. Microbiol.">
        <title>The Global Catalogue of Microorganisms (GCM) 10K type strain sequencing project: providing services to taxonomists for standard genome sequencing and annotation.</title>
        <authorList>
            <consortium name="The Broad Institute Genomics Platform"/>
            <consortium name="The Broad Institute Genome Sequencing Center for Infectious Disease"/>
            <person name="Wu L."/>
            <person name="Ma J."/>
        </authorList>
    </citation>
    <scope>NUCLEOTIDE SEQUENCE [LARGE SCALE GENOMIC DNA]</scope>
    <source>
        <strain evidence="16">JCM 19134</strain>
    </source>
</reference>
<evidence type="ECO:0000256" key="4">
    <source>
        <dbReference type="ARBA" id="ARBA00022553"/>
    </source>
</evidence>
<dbReference type="SUPFAM" id="SSF55785">
    <property type="entry name" value="PYP-like sensor domain (PAS domain)"/>
    <property type="match status" value="2"/>
</dbReference>
<dbReference type="CDD" id="cd00130">
    <property type="entry name" value="PAS"/>
    <property type="match status" value="2"/>
</dbReference>
<keyword evidence="4 11" id="KW-0597">Phosphoprotein</keyword>
<dbReference type="NCBIfam" id="TIGR00229">
    <property type="entry name" value="sensory_box"/>
    <property type="match status" value="2"/>
</dbReference>
<evidence type="ECO:0000256" key="10">
    <source>
        <dbReference type="ARBA" id="ARBA00023136"/>
    </source>
</evidence>
<sequence length="701" mass="79365">MIDEDNKKPLLTSLVELSGLGGNTASTEAKMQRNLEAFHQEQVNGGAELSKLHDTYFRLQNVWGFGTWEWDIKTWRFTVFNSQLWRALGYSAEEIEAIDTVEHAMSFVHENDHPPLAKILEKHRKDSSVPLQQSYRMRCKNGTYRWTHLRAQTLRNSDNKIVYMSGVNYDITNEKYAEQSLRENQSLFQRILKSSNDGIWEWSLRDGRLSFSQGCWRLLGFNVEDIEMGLRRHRLWRARVHPLDRSEFDLALTLPMESGGEIDVEYRIKNIHDEWMWIRSRGDVIYDENGAIEYLSGANIDITELKRAQERLTSAKSLAEQANKAKSEFLSNMSHELRTPMNAIIGFTQLFDYADNVTEEQRENISEINRAGHKLLDLINDVLELSKIEAGKLLCSLEPVAVAALIEDVFVQSQHVAELKDVSLSFEPHHLTSVYVRADQNALRQAVTNLIDFCVLSCRIGGRIIVSLATTTNDYLVVSVRDNGRGISKSEQDMMFEPFGHRVGDEQVDQGSGIGLAISKSLVELMSGNLLFDSEEGVGTCFQIQLPLIKHELTITEQSDYIPKAVALGEDFSVNNDLFVGKCFLYIEDNSANIAVLEQYFSQFNGLQFEVADESITGLFKARNTAPDIIILDINMPGIDGYEVLTILRSDLSTESIPVIALSANTARDDIQRALDAGFTDYITKPVDVEQLTMVVNSLVH</sequence>
<comment type="subcellular location">
    <subcellularLocation>
        <location evidence="2">Membrane</location>
    </subcellularLocation>
</comment>
<dbReference type="Gene3D" id="3.30.565.10">
    <property type="entry name" value="Histidine kinase-like ATPase, C-terminal domain"/>
    <property type="match status" value="1"/>
</dbReference>
<evidence type="ECO:0000313" key="16">
    <source>
        <dbReference type="Proteomes" id="UP001409585"/>
    </source>
</evidence>
<dbReference type="InterPro" id="IPR036890">
    <property type="entry name" value="HATPase_C_sf"/>
</dbReference>
<dbReference type="SUPFAM" id="SSF55874">
    <property type="entry name" value="ATPase domain of HSP90 chaperone/DNA topoisomerase II/histidine kinase"/>
    <property type="match status" value="1"/>
</dbReference>
<dbReference type="Gene3D" id="3.40.50.2300">
    <property type="match status" value="1"/>
</dbReference>
<feature type="domain" description="Response regulatory" evidence="13">
    <location>
        <begin position="583"/>
        <end position="700"/>
    </location>
</feature>
<evidence type="ECO:0000259" key="13">
    <source>
        <dbReference type="PROSITE" id="PS50110"/>
    </source>
</evidence>
<gene>
    <name evidence="15" type="ORF">GCM10025791_39430</name>
</gene>
<evidence type="ECO:0000256" key="7">
    <source>
        <dbReference type="ARBA" id="ARBA00022777"/>
    </source>
</evidence>
<keyword evidence="5" id="KW-0808">Transferase</keyword>
<dbReference type="PROSITE" id="PS50110">
    <property type="entry name" value="RESPONSE_REGULATORY"/>
    <property type="match status" value="1"/>
</dbReference>
<evidence type="ECO:0000256" key="9">
    <source>
        <dbReference type="ARBA" id="ARBA00023012"/>
    </source>
</evidence>
<dbReference type="SMART" id="SM00091">
    <property type="entry name" value="PAS"/>
    <property type="match status" value="2"/>
</dbReference>
<dbReference type="GO" id="GO:0005886">
    <property type="term" value="C:plasma membrane"/>
    <property type="evidence" value="ECO:0007669"/>
    <property type="project" value="TreeGrafter"/>
</dbReference>
<dbReference type="InterPro" id="IPR000700">
    <property type="entry name" value="PAS-assoc_C"/>
</dbReference>
<keyword evidence="6" id="KW-0547">Nucleotide-binding</keyword>
<dbReference type="Proteomes" id="UP001409585">
    <property type="component" value="Unassembled WGS sequence"/>
</dbReference>
<evidence type="ECO:0000259" key="14">
    <source>
        <dbReference type="PROSITE" id="PS50113"/>
    </source>
</evidence>
<dbReference type="PANTHER" id="PTHR43047:SF72">
    <property type="entry name" value="OSMOSENSING HISTIDINE PROTEIN KINASE SLN1"/>
    <property type="match status" value="1"/>
</dbReference>
<dbReference type="AlphaFoldDB" id="A0AAV3U7R7"/>
<comment type="caution">
    <text evidence="15">The sequence shown here is derived from an EMBL/GenBank/DDBJ whole genome shotgun (WGS) entry which is preliminary data.</text>
</comment>
<dbReference type="FunFam" id="1.10.287.130:FF:000038">
    <property type="entry name" value="Sensory transduction histidine kinase"/>
    <property type="match status" value="1"/>
</dbReference>
<feature type="modified residue" description="4-aspartylphosphate" evidence="11">
    <location>
        <position position="633"/>
    </location>
</feature>
<evidence type="ECO:0000256" key="6">
    <source>
        <dbReference type="ARBA" id="ARBA00022741"/>
    </source>
</evidence>
<dbReference type="Pfam" id="PF02518">
    <property type="entry name" value="HATPase_c"/>
    <property type="match status" value="1"/>
</dbReference>
<dbReference type="InterPro" id="IPR003661">
    <property type="entry name" value="HisK_dim/P_dom"/>
</dbReference>
<dbReference type="Gene3D" id="1.10.287.130">
    <property type="match status" value="1"/>
</dbReference>
<keyword evidence="10" id="KW-0472">Membrane</keyword>
<dbReference type="SUPFAM" id="SSF52172">
    <property type="entry name" value="CheY-like"/>
    <property type="match status" value="1"/>
</dbReference>
<evidence type="ECO:0000256" key="11">
    <source>
        <dbReference type="PROSITE-ProRule" id="PRU00169"/>
    </source>
</evidence>
<evidence type="ECO:0000259" key="12">
    <source>
        <dbReference type="PROSITE" id="PS50109"/>
    </source>
</evidence>
<feature type="domain" description="Histidine kinase" evidence="12">
    <location>
        <begin position="332"/>
        <end position="550"/>
    </location>
</feature>
<dbReference type="InterPro" id="IPR013655">
    <property type="entry name" value="PAS_fold_3"/>
</dbReference>
<keyword evidence="16" id="KW-1185">Reference proteome</keyword>
<evidence type="ECO:0000256" key="8">
    <source>
        <dbReference type="ARBA" id="ARBA00022840"/>
    </source>
</evidence>
<dbReference type="SMART" id="SM00448">
    <property type="entry name" value="REC"/>
    <property type="match status" value="1"/>
</dbReference>
<evidence type="ECO:0000313" key="15">
    <source>
        <dbReference type="EMBL" id="GAA4955373.1"/>
    </source>
</evidence>
<dbReference type="InterPro" id="IPR001610">
    <property type="entry name" value="PAC"/>
</dbReference>
<dbReference type="EMBL" id="BAABLX010000068">
    <property type="protein sequence ID" value="GAA4955373.1"/>
    <property type="molecule type" value="Genomic_DNA"/>
</dbReference>
<dbReference type="CDD" id="cd00082">
    <property type="entry name" value="HisKA"/>
    <property type="match status" value="1"/>
</dbReference>
<dbReference type="Pfam" id="PF00512">
    <property type="entry name" value="HisKA"/>
    <property type="match status" value="1"/>
</dbReference>